<dbReference type="PANTHER" id="PTHR35333">
    <property type="entry name" value="BETA-LACTAMASE"/>
    <property type="match status" value="1"/>
</dbReference>
<dbReference type="Gene3D" id="3.40.710.10">
    <property type="entry name" value="DD-peptidase/beta-lactamase superfamily"/>
    <property type="match status" value="1"/>
</dbReference>
<feature type="chain" id="PRO_5046382527" description="Beta-lactamase class A catalytic domain-containing protein" evidence="1">
    <location>
        <begin position="26"/>
        <end position="322"/>
    </location>
</feature>
<feature type="signal peptide" evidence="1">
    <location>
        <begin position="1"/>
        <end position="25"/>
    </location>
</feature>
<evidence type="ECO:0000256" key="1">
    <source>
        <dbReference type="SAM" id="SignalP"/>
    </source>
</evidence>
<gene>
    <name evidence="3" type="ORF">ABW18_16390</name>
</gene>
<comment type="caution">
    <text evidence="3">The sequence shown here is derived from an EMBL/GenBank/DDBJ whole genome shotgun (WGS) entry which is preliminary data.</text>
</comment>
<proteinExistence type="predicted"/>
<dbReference type="RefSeq" id="WP_049700028.1">
    <property type="nucleotide sequence ID" value="NZ_JAQDQF010000003.1"/>
</dbReference>
<reference evidence="3 4" key="1">
    <citation type="submission" date="2015-05" db="EMBL/GenBank/DDBJ databases">
        <title>Draft genome sequence of the bacterium Gordonia jacobaea a new member of the Gordonia genus.</title>
        <authorList>
            <person name="Jimenez-Galisteo G."/>
            <person name="Dominguez A."/>
            <person name="Munoz E."/>
            <person name="Vinas M."/>
        </authorList>
    </citation>
    <scope>NUCLEOTIDE SEQUENCE [LARGE SCALE GENOMIC DNA]</scope>
    <source>
        <strain evidence="4">mv1</strain>
    </source>
</reference>
<dbReference type="Proteomes" id="UP000037247">
    <property type="component" value="Unassembled WGS sequence"/>
</dbReference>
<feature type="domain" description="Beta-lactamase class A catalytic" evidence="2">
    <location>
        <begin position="65"/>
        <end position="233"/>
    </location>
</feature>
<evidence type="ECO:0000313" key="3">
    <source>
        <dbReference type="EMBL" id="KNA90457.1"/>
    </source>
</evidence>
<evidence type="ECO:0000259" key="2">
    <source>
        <dbReference type="Pfam" id="PF13354"/>
    </source>
</evidence>
<organism evidence="3 4">
    <name type="scientific">Gordonia jacobaea</name>
    <dbReference type="NCBI Taxonomy" id="122202"/>
    <lineage>
        <taxon>Bacteria</taxon>
        <taxon>Bacillati</taxon>
        <taxon>Actinomycetota</taxon>
        <taxon>Actinomycetes</taxon>
        <taxon>Mycobacteriales</taxon>
        <taxon>Gordoniaceae</taxon>
        <taxon>Gordonia</taxon>
    </lineage>
</organism>
<accession>A0ABR5I9X2</accession>
<keyword evidence="1" id="KW-0732">Signal</keyword>
<evidence type="ECO:0000313" key="4">
    <source>
        <dbReference type="Proteomes" id="UP000037247"/>
    </source>
</evidence>
<dbReference type="InterPro" id="IPR000871">
    <property type="entry name" value="Beta-lactam_class-A"/>
</dbReference>
<protein>
    <recommendedName>
        <fullName evidence="2">Beta-lactamase class A catalytic domain-containing protein</fullName>
    </recommendedName>
</protein>
<dbReference type="SUPFAM" id="SSF56601">
    <property type="entry name" value="beta-lactamase/transpeptidase-like"/>
    <property type="match status" value="1"/>
</dbReference>
<keyword evidence="4" id="KW-1185">Reference proteome</keyword>
<dbReference type="EMBL" id="LDTZ01000019">
    <property type="protein sequence ID" value="KNA90457.1"/>
    <property type="molecule type" value="Genomic_DNA"/>
</dbReference>
<dbReference type="Pfam" id="PF13354">
    <property type="entry name" value="Beta-lactamase2"/>
    <property type="match status" value="1"/>
</dbReference>
<dbReference type="PANTHER" id="PTHR35333:SF3">
    <property type="entry name" value="BETA-LACTAMASE-TYPE TRANSPEPTIDASE FOLD CONTAINING PROTEIN"/>
    <property type="match status" value="1"/>
</dbReference>
<sequence length="322" mass="34467">MRHACYLAFVLAVAVGLFTPAYAPAAPPSAASMCAQPAQPNVTTVPGWIGYLAAHRSNYALSVRPLDGDPITHNADVPFPAASSIKLIHLAAYSRAVADGRLDPEARVPVTDWQRWYIPLDGGAHVRALEYLGIPARKGIPLDLSATVTYRQLADVMIRFSDSAAPDLLRNTLGDNALRDVMVRYGFTGQVPGLFDTYLAIANPLRPQTDSYLEATSNALNALMTSLADGSFGPGAELARRHLEYQGPMPDGSVLGFKGGSLPGVITEVFEYRTPDGRIGTGTLMVRGVSQRDAAADKFTHQKLLLAAITDRDVGHALRCLG</sequence>
<dbReference type="InterPro" id="IPR012338">
    <property type="entry name" value="Beta-lactam/transpept-like"/>
</dbReference>
<name>A0ABR5I9X2_9ACTN</name>
<dbReference type="InterPro" id="IPR045155">
    <property type="entry name" value="Beta-lactam_cat"/>
</dbReference>